<dbReference type="EMBL" id="CP058905">
    <property type="protein sequence ID" value="QLK00756.1"/>
    <property type="molecule type" value="Genomic_DNA"/>
</dbReference>
<organism evidence="1">
    <name type="scientific">Micromonospora carbonacea</name>
    <dbReference type="NCBI Taxonomy" id="47853"/>
    <lineage>
        <taxon>Bacteria</taxon>
        <taxon>Bacillati</taxon>
        <taxon>Actinomycetota</taxon>
        <taxon>Actinomycetes</taxon>
        <taxon>Micromonosporales</taxon>
        <taxon>Micromonosporaceae</taxon>
        <taxon>Micromonospora</taxon>
    </lineage>
</organism>
<name>A0A7D6CG74_9ACTN</name>
<protein>
    <submittedName>
        <fullName evidence="1">Trypsin-like peptidase domain-containing protein</fullName>
    </submittedName>
</protein>
<proteinExistence type="predicted"/>
<accession>A0A7D6CG74</accession>
<dbReference type="SUPFAM" id="SSF50494">
    <property type="entry name" value="Trypsin-like serine proteases"/>
    <property type="match status" value="1"/>
</dbReference>
<sequence length="551" mass="59099">MEENHGRQPWVCRIRGDSGLILGSGTLLGDRHVLTCAHVIDRAAGRKGAWTAAPPAGRVQVDLVCLPHLPARSARVATGGWVPVGADGRGDIALLELSDPVPGGPGAELRRMPLWEKRVYAFGFPKEFSDGETVHAVLSGETNERMQMNPNPASPGLWVRSGFSGAAAVDNETGYVVGMVVSYYSDPSAGRSYMIPVDTLLNHLPLLEAWVVGDSSVDQELTSMGTGREDGEFARRTARFFARRSPENVLVVVTGPPTSTISATVRRAVVLSNRQFRPSSAGPAAGERDPSVPPLGSIDLALDATGKPPRELAERILGFVGVAEPATAGPADRRLGDKAPRALLIDGVDESTDPKGLVADVIGPIVDRAAERDLRVLVGFRSPAVGLRLALLARRIAGLREAEGLARAQQREVEAHLTGLPPRTPRATRLRIRLTTLLAAAREPDPGPLLEHLAAVEHSTDRALHEVARLRQELTARATEHQQLRGLLDAHRARAVAGGWTEHQGLGRSYRRAHDLLWAGPCDLAEATEAVHAYAEAVRRILGERQEGVPS</sequence>
<dbReference type="Pfam" id="PF13365">
    <property type="entry name" value="Trypsin_2"/>
    <property type="match status" value="1"/>
</dbReference>
<dbReference type="Gene3D" id="2.40.10.120">
    <property type="match status" value="1"/>
</dbReference>
<evidence type="ECO:0000313" key="1">
    <source>
        <dbReference type="EMBL" id="QLK00756.1"/>
    </source>
</evidence>
<dbReference type="InterPro" id="IPR009003">
    <property type="entry name" value="Peptidase_S1_PA"/>
</dbReference>
<gene>
    <name evidence="1" type="ORF">HZU44_12600</name>
</gene>
<reference evidence="1" key="1">
    <citation type="submission" date="2020-08" db="EMBL/GenBank/DDBJ databases">
        <title>A bifunctional nitrone conjugated secondary metabolite targeting the ribosome.</title>
        <authorList>
            <person name="Limbrick E.M."/>
            <person name="Graf M."/>
            <person name="Derewacz D.K."/>
            <person name="Nguyen F."/>
            <person name="Spraggins J.M."/>
            <person name="Wieland M."/>
            <person name="Ynigez-Gutierrez A.E."/>
            <person name="Reisman B.J."/>
            <person name="Zinshteyn B."/>
            <person name="McCulloch K."/>
            <person name="Iverson T.M."/>
            <person name="Green R."/>
            <person name="Wilson D.N."/>
            <person name="Bachmann B.O."/>
        </authorList>
    </citation>
    <scope>NUCLEOTIDE SEQUENCE</scope>
    <source>
        <strain evidence="1">Africana</strain>
    </source>
</reference>
<dbReference type="AlphaFoldDB" id="A0A7D6CG74"/>